<evidence type="ECO:0000313" key="4">
    <source>
        <dbReference type="Proteomes" id="UP000077748"/>
    </source>
</evidence>
<evidence type="ECO:0000313" key="2">
    <source>
        <dbReference type="EMBL" id="ANI17103.1"/>
    </source>
</evidence>
<dbReference type="EMBL" id="CP015878">
    <property type="protein sequence ID" value="ANI17103.1"/>
    <property type="molecule type" value="Genomic_DNA"/>
</dbReference>
<dbReference type="RefSeq" id="WP_009616111.1">
    <property type="nucleotide sequence ID" value="NZ_BDGS01000001.1"/>
</dbReference>
<evidence type="ECO:0000313" key="3">
    <source>
        <dbReference type="EMBL" id="SFC51543.1"/>
    </source>
</evidence>
<keyword evidence="1" id="KW-1133">Transmembrane helix</keyword>
<accession>A0A127MYR4</accession>
<evidence type="ECO:0000313" key="5">
    <source>
        <dbReference type="Proteomes" id="UP000183385"/>
    </source>
</evidence>
<feature type="transmembrane region" description="Helical" evidence="1">
    <location>
        <begin position="49"/>
        <end position="69"/>
    </location>
</feature>
<dbReference type="Proteomes" id="UP000077748">
    <property type="component" value="Chromosome"/>
</dbReference>
<keyword evidence="1" id="KW-0812">Transmembrane</keyword>
<sequence>MNDLKVLNENEIDQVAGGFLFGMLGDLFGTSGSQSGGLLGGVFNVLQNLPIVGGLFGLVNSIFGGLFGGGSSSNPR</sequence>
<dbReference type="AlphaFoldDB" id="A0A127MYR4"/>
<evidence type="ECO:0000256" key="1">
    <source>
        <dbReference type="SAM" id="Phobius"/>
    </source>
</evidence>
<name>A0A127MYR4_9PSED</name>
<dbReference type="Proteomes" id="UP000183385">
    <property type="component" value="Unassembled WGS sequence"/>
</dbReference>
<keyword evidence="1" id="KW-0472">Membrane</keyword>
<dbReference type="GeneID" id="72998023"/>
<organism evidence="2 4">
    <name type="scientific">Pseudomonas citronellolis</name>
    <dbReference type="NCBI Taxonomy" id="53408"/>
    <lineage>
        <taxon>Bacteria</taxon>
        <taxon>Pseudomonadati</taxon>
        <taxon>Pseudomonadota</taxon>
        <taxon>Gammaproteobacteria</taxon>
        <taxon>Pseudomonadales</taxon>
        <taxon>Pseudomonadaceae</taxon>
        <taxon>Pseudomonas</taxon>
    </lineage>
</organism>
<dbReference type="KEGG" id="pcq:PcP3B5_50460"/>
<reference evidence="3 5" key="2">
    <citation type="submission" date="2016-10" db="EMBL/GenBank/DDBJ databases">
        <authorList>
            <person name="Varghese N."/>
            <person name="Submissions S."/>
        </authorList>
    </citation>
    <scope>NUCLEOTIDE SEQUENCE [LARGE SCALE GENOMIC DNA]</scope>
    <source>
        <strain evidence="3 5">LMG 18378</strain>
    </source>
</reference>
<reference evidence="2 4" key="1">
    <citation type="submission" date="2016-05" db="EMBL/GenBank/DDBJ databases">
        <title>Genome Sequence of Pseudomonas citronellolis Strain SJTE-3, an Estrogens and Persistent Organic Pollutants degradation strain.</title>
        <authorList>
            <person name="Liang R."/>
        </authorList>
    </citation>
    <scope>NUCLEOTIDE SEQUENCE [LARGE SCALE GENOMIC DNA]</scope>
    <source>
        <strain evidence="2 4">SJTE-3</strain>
    </source>
</reference>
<protein>
    <submittedName>
        <fullName evidence="2">Uncharacterized protein</fullName>
    </submittedName>
</protein>
<gene>
    <name evidence="2" type="ORF">A9C11_25355</name>
    <name evidence="3" type="ORF">SAMN05216577_106196</name>
</gene>
<dbReference type="EMBL" id="FOLS01000006">
    <property type="protein sequence ID" value="SFC51543.1"/>
    <property type="molecule type" value="Genomic_DNA"/>
</dbReference>
<keyword evidence="5" id="KW-1185">Reference proteome</keyword>
<proteinExistence type="predicted"/>